<dbReference type="InParanoid" id="A0A165F0K9"/>
<keyword evidence="2" id="KW-1185">Reference proteome</keyword>
<gene>
    <name evidence="1" type="ORF">EXIGLDRAFT_773065</name>
</gene>
<protein>
    <recommendedName>
        <fullName evidence="3">Protein kinase domain-containing protein</fullName>
    </recommendedName>
</protein>
<evidence type="ECO:0000313" key="2">
    <source>
        <dbReference type="Proteomes" id="UP000077266"/>
    </source>
</evidence>
<reference evidence="1 2" key="1">
    <citation type="journal article" date="2016" name="Mol. Biol. Evol.">
        <title>Comparative Genomics of Early-Diverging Mushroom-Forming Fungi Provides Insights into the Origins of Lignocellulose Decay Capabilities.</title>
        <authorList>
            <person name="Nagy L.G."/>
            <person name="Riley R."/>
            <person name="Tritt A."/>
            <person name="Adam C."/>
            <person name="Daum C."/>
            <person name="Floudas D."/>
            <person name="Sun H."/>
            <person name="Yadav J.S."/>
            <person name="Pangilinan J."/>
            <person name="Larsson K.H."/>
            <person name="Matsuura K."/>
            <person name="Barry K."/>
            <person name="Labutti K."/>
            <person name="Kuo R."/>
            <person name="Ohm R.A."/>
            <person name="Bhattacharya S.S."/>
            <person name="Shirouzu T."/>
            <person name="Yoshinaga Y."/>
            <person name="Martin F.M."/>
            <person name="Grigoriev I.V."/>
            <person name="Hibbett D.S."/>
        </authorList>
    </citation>
    <scope>NUCLEOTIDE SEQUENCE [LARGE SCALE GENOMIC DNA]</scope>
    <source>
        <strain evidence="1 2">HHB12029</strain>
    </source>
</reference>
<dbReference type="AlphaFoldDB" id="A0A165F0K9"/>
<dbReference type="OrthoDB" id="2792339at2759"/>
<dbReference type="Proteomes" id="UP000077266">
    <property type="component" value="Unassembled WGS sequence"/>
</dbReference>
<organism evidence="1 2">
    <name type="scientific">Exidia glandulosa HHB12029</name>
    <dbReference type="NCBI Taxonomy" id="1314781"/>
    <lineage>
        <taxon>Eukaryota</taxon>
        <taxon>Fungi</taxon>
        <taxon>Dikarya</taxon>
        <taxon>Basidiomycota</taxon>
        <taxon>Agaricomycotina</taxon>
        <taxon>Agaricomycetes</taxon>
        <taxon>Auriculariales</taxon>
        <taxon>Exidiaceae</taxon>
        <taxon>Exidia</taxon>
    </lineage>
</organism>
<proteinExistence type="predicted"/>
<accession>A0A165F0K9</accession>
<evidence type="ECO:0008006" key="3">
    <source>
        <dbReference type="Google" id="ProtNLM"/>
    </source>
</evidence>
<dbReference type="EMBL" id="KV426108">
    <property type="protein sequence ID" value="KZV88098.1"/>
    <property type="molecule type" value="Genomic_DNA"/>
</dbReference>
<evidence type="ECO:0000313" key="1">
    <source>
        <dbReference type="EMBL" id="KZV88098.1"/>
    </source>
</evidence>
<name>A0A165F0K9_EXIGL</name>
<sequence>METPQNAVASVTLDGLSQDSNGTPVSAAFHRCEVAPDLVQLFPVKALLDLEKDWTPPPGMFRLDCAPAPRPRSNLPPPGNVHLSLKLQRFLGHGRSGIVFAAEQMTTAGTVNGENDAALFPPLVVKVARRERCLSLAREAWFYDHLECLQGVVLPRCYGWFEMKLPREWDVAAWREYPTSNRGTDAAEGPTEFMEYATEDLRPHNIAPIPLAAELAEARDRVFVLVLERVGDTMENSFDMLDDIHAAYKEIALMSVDLSLDVKYNNILMAPESPPGLPSLPSPFTGLTHRLRIIDLELAMKTYFSVPALMKRCDAYLDF</sequence>